<keyword evidence="8" id="KW-0902">Two-component regulatory system</keyword>
<keyword evidence="3" id="KW-0597">Phosphoprotein</keyword>
<proteinExistence type="predicted"/>
<dbReference type="Gene3D" id="3.30.565.10">
    <property type="entry name" value="Histidine kinase-like ATPase, C-terminal domain"/>
    <property type="match status" value="1"/>
</dbReference>
<protein>
    <recommendedName>
        <fullName evidence="2">histidine kinase</fullName>
        <ecNumber evidence="2">2.7.13.3</ecNumber>
    </recommendedName>
</protein>
<evidence type="ECO:0000256" key="1">
    <source>
        <dbReference type="ARBA" id="ARBA00000085"/>
    </source>
</evidence>
<name>A0ABX2RUQ1_9ACTN</name>
<dbReference type="EC" id="2.7.13.3" evidence="2"/>
<feature type="transmembrane region" description="Helical" evidence="9">
    <location>
        <begin position="20"/>
        <end position="38"/>
    </location>
</feature>
<keyword evidence="6 11" id="KW-0418">Kinase</keyword>
<dbReference type="GO" id="GO:0016301">
    <property type="term" value="F:kinase activity"/>
    <property type="evidence" value="ECO:0007669"/>
    <property type="project" value="UniProtKB-KW"/>
</dbReference>
<evidence type="ECO:0000256" key="4">
    <source>
        <dbReference type="ARBA" id="ARBA00022679"/>
    </source>
</evidence>
<dbReference type="CDD" id="cd16917">
    <property type="entry name" value="HATPase_UhpB-NarQ-NarX-like"/>
    <property type="match status" value="1"/>
</dbReference>
<evidence type="ECO:0000256" key="2">
    <source>
        <dbReference type="ARBA" id="ARBA00012438"/>
    </source>
</evidence>
<feature type="transmembrane region" description="Helical" evidence="9">
    <location>
        <begin position="119"/>
        <end position="137"/>
    </location>
</feature>
<keyword evidence="9" id="KW-0472">Membrane</keyword>
<dbReference type="InterPro" id="IPR036890">
    <property type="entry name" value="HATPase_C_sf"/>
</dbReference>
<dbReference type="SUPFAM" id="SSF55874">
    <property type="entry name" value="ATPase domain of HSP90 chaperone/DNA topoisomerase II/histidine kinase"/>
    <property type="match status" value="1"/>
</dbReference>
<organism evidence="11 12">
    <name type="scientific">Micromonospora purpureochromogenes</name>
    <dbReference type="NCBI Taxonomy" id="47872"/>
    <lineage>
        <taxon>Bacteria</taxon>
        <taxon>Bacillati</taxon>
        <taxon>Actinomycetota</taxon>
        <taxon>Actinomycetes</taxon>
        <taxon>Micromonosporales</taxon>
        <taxon>Micromonosporaceae</taxon>
        <taxon>Micromonospora</taxon>
    </lineage>
</organism>
<feature type="transmembrane region" description="Helical" evidence="9">
    <location>
        <begin position="143"/>
        <end position="161"/>
    </location>
</feature>
<comment type="catalytic activity">
    <reaction evidence="1">
        <text>ATP + protein L-histidine = ADP + protein N-phospho-L-histidine.</text>
        <dbReference type="EC" id="2.7.13.3"/>
    </reaction>
</comment>
<evidence type="ECO:0000256" key="5">
    <source>
        <dbReference type="ARBA" id="ARBA00022741"/>
    </source>
</evidence>
<sequence length="395" mass="40973">MSTVTGSFRHFTAQPGVAPLVDAGIAVAAFGGTLLAIVHGGGVPAAAVPLDAFRVVLAACACLPLVVWRRSPVGVFAVTALASVLLAWTGSAGGFTPGPATALFLLAASRTRQAPWTRLTTAVVAGLFAAYAGALLLSPQAVVGIELLHAALAWAVGWFAGERSRLRREQILQLHERAERAEHEALRDRQLAVAEERARIARDLHDSAGHAINVIVVRAGAARLHHDPQRSAAALTAIEDLARQTAADIDQIVGRLRDPAPDGHVEAPAGLASLATLVEHHTDAGLRVRLTQNGDPAGLSRATDQAVYRIVQEALTNATRHGTGTADLELAFTGSEAELTVTNPVSPGFAPAAGGGHGLIGMQERVTLLGGTLTAGPTDGVFRVHARIPSAGEHR</sequence>
<evidence type="ECO:0000313" key="11">
    <source>
        <dbReference type="EMBL" id="NYF59740.1"/>
    </source>
</evidence>
<evidence type="ECO:0000313" key="12">
    <source>
        <dbReference type="Proteomes" id="UP000631553"/>
    </source>
</evidence>
<comment type="caution">
    <text evidence="11">The sequence shown here is derived from an EMBL/GenBank/DDBJ whole genome shotgun (WGS) entry which is preliminary data.</text>
</comment>
<dbReference type="Proteomes" id="UP000631553">
    <property type="component" value="Unassembled WGS sequence"/>
</dbReference>
<feature type="domain" description="Signal transduction histidine kinase subgroup 3 dimerisation and phosphoacceptor" evidence="10">
    <location>
        <begin position="196"/>
        <end position="259"/>
    </location>
</feature>
<dbReference type="PANTHER" id="PTHR24421:SF10">
    <property type="entry name" value="NITRATE_NITRITE SENSOR PROTEIN NARQ"/>
    <property type="match status" value="1"/>
</dbReference>
<evidence type="ECO:0000256" key="7">
    <source>
        <dbReference type="ARBA" id="ARBA00022840"/>
    </source>
</evidence>
<keyword evidence="12" id="KW-1185">Reference proteome</keyword>
<feature type="transmembrane region" description="Helical" evidence="9">
    <location>
        <begin position="50"/>
        <end position="68"/>
    </location>
</feature>
<evidence type="ECO:0000259" key="10">
    <source>
        <dbReference type="Pfam" id="PF07730"/>
    </source>
</evidence>
<dbReference type="InterPro" id="IPR011712">
    <property type="entry name" value="Sig_transdc_His_kin_sub3_dim/P"/>
</dbReference>
<dbReference type="InterPro" id="IPR050482">
    <property type="entry name" value="Sensor_HK_TwoCompSys"/>
</dbReference>
<keyword evidence="9" id="KW-0812">Transmembrane</keyword>
<keyword evidence="4" id="KW-0808">Transferase</keyword>
<dbReference type="EMBL" id="JACCCQ010000001">
    <property type="protein sequence ID" value="NYF59740.1"/>
    <property type="molecule type" value="Genomic_DNA"/>
</dbReference>
<accession>A0ABX2RUQ1</accession>
<gene>
    <name evidence="11" type="ORF">HDA35_005571</name>
</gene>
<keyword evidence="5" id="KW-0547">Nucleotide-binding</keyword>
<keyword evidence="9" id="KW-1133">Transmembrane helix</keyword>
<evidence type="ECO:0000256" key="6">
    <source>
        <dbReference type="ARBA" id="ARBA00022777"/>
    </source>
</evidence>
<reference evidence="11 12" key="1">
    <citation type="submission" date="2020-07" db="EMBL/GenBank/DDBJ databases">
        <title>Sequencing the genomes of 1000 actinobacteria strains.</title>
        <authorList>
            <person name="Klenk H.-P."/>
        </authorList>
    </citation>
    <scope>NUCLEOTIDE SEQUENCE [LARGE SCALE GENOMIC DNA]</scope>
    <source>
        <strain evidence="11 12">DSM 43814</strain>
    </source>
</reference>
<feature type="transmembrane region" description="Helical" evidence="9">
    <location>
        <begin position="74"/>
        <end position="107"/>
    </location>
</feature>
<evidence type="ECO:0000256" key="9">
    <source>
        <dbReference type="SAM" id="Phobius"/>
    </source>
</evidence>
<dbReference type="PANTHER" id="PTHR24421">
    <property type="entry name" value="NITRATE/NITRITE SENSOR PROTEIN NARX-RELATED"/>
    <property type="match status" value="1"/>
</dbReference>
<keyword evidence="7" id="KW-0067">ATP-binding</keyword>
<dbReference type="Gene3D" id="1.20.5.1930">
    <property type="match status" value="1"/>
</dbReference>
<dbReference type="Pfam" id="PF07730">
    <property type="entry name" value="HisKA_3"/>
    <property type="match status" value="1"/>
</dbReference>
<dbReference type="RefSeq" id="WP_179805375.1">
    <property type="nucleotide sequence ID" value="NZ_JACCCQ010000001.1"/>
</dbReference>
<evidence type="ECO:0000256" key="8">
    <source>
        <dbReference type="ARBA" id="ARBA00023012"/>
    </source>
</evidence>
<evidence type="ECO:0000256" key="3">
    <source>
        <dbReference type="ARBA" id="ARBA00022553"/>
    </source>
</evidence>